<evidence type="ECO:0000313" key="1">
    <source>
        <dbReference type="EMBL" id="QFY44408.1"/>
    </source>
</evidence>
<dbReference type="AlphaFoldDB" id="A0A5Q0BQP7"/>
<organism evidence="1 2">
    <name type="scientific">Candidatus Methylospira mobilis</name>
    <dbReference type="NCBI Taxonomy" id="1808979"/>
    <lineage>
        <taxon>Bacteria</taxon>
        <taxon>Pseudomonadati</taxon>
        <taxon>Pseudomonadota</taxon>
        <taxon>Gammaproteobacteria</taxon>
        <taxon>Methylococcales</taxon>
        <taxon>Methylococcaceae</taxon>
        <taxon>Candidatus Methylospira</taxon>
    </lineage>
</organism>
<proteinExistence type="predicted"/>
<accession>A0A5Q0BQP7</accession>
<dbReference type="OrthoDB" id="6196416at2"/>
<evidence type="ECO:0000313" key="2">
    <source>
        <dbReference type="Proteomes" id="UP000325755"/>
    </source>
</evidence>
<dbReference type="Proteomes" id="UP000325755">
    <property type="component" value="Chromosome"/>
</dbReference>
<evidence type="ECO:0008006" key="3">
    <source>
        <dbReference type="Google" id="ProtNLM"/>
    </source>
</evidence>
<reference evidence="1 2" key="1">
    <citation type="submission" date="2019-09" db="EMBL/GenBank/DDBJ databases">
        <title>Ecophysiology of the spiral-shaped methanotroph Methylospira mobilis as revealed by the complete genome sequence.</title>
        <authorList>
            <person name="Oshkin I.Y."/>
            <person name="Dedysh S.N."/>
            <person name="Miroshnikov K."/>
            <person name="Danilova O.V."/>
            <person name="Hakobyan A."/>
            <person name="Liesack W."/>
        </authorList>
    </citation>
    <scope>NUCLEOTIDE SEQUENCE [LARGE SCALE GENOMIC DNA]</scope>
    <source>
        <strain evidence="1 2">Shm1</strain>
    </source>
</reference>
<dbReference type="RefSeq" id="WP_153250374.1">
    <property type="nucleotide sequence ID" value="NZ_CP044205.1"/>
</dbReference>
<protein>
    <recommendedName>
        <fullName evidence="3">Lipoprotein</fullName>
    </recommendedName>
</protein>
<dbReference type="EMBL" id="CP044205">
    <property type="protein sequence ID" value="QFY44408.1"/>
    <property type="molecule type" value="Genomic_DNA"/>
</dbReference>
<dbReference type="InParanoid" id="A0A5Q0BQP7"/>
<sequence length="144" mass="16297">MRSRLSSSPPARSIGRYLHATTLLLVNLALTACPHDMGMLKMNEQLDAYGAALRWSRYDQALDSLAPPLRAQYRLQTFGNVHVTSYNPLHQQESGNGSMLSQKVEIRYLLGSAGAEKSLIDQQTWFLDQEKNKWFLQSGLPNFR</sequence>
<dbReference type="PROSITE" id="PS51257">
    <property type="entry name" value="PROKAR_LIPOPROTEIN"/>
    <property type="match status" value="1"/>
</dbReference>
<dbReference type="KEGG" id="mmob:F6R98_18680"/>
<name>A0A5Q0BQP7_9GAMM</name>
<gene>
    <name evidence="1" type="ORF">F6R98_18680</name>
</gene>
<keyword evidence="2" id="KW-1185">Reference proteome</keyword>